<evidence type="ECO:0000313" key="4">
    <source>
        <dbReference type="Proteomes" id="UP000531216"/>
    </source>
</evidence>
<feature type="domain" description="NAD-dependent epimerase/dehydratase" evidence="2">
    <location>
        <begin position="9"/>
        <end position="217"/>
    </location>
</feature>
<dbReference type="OrthoDB" id="9776313at2"/>
<evidence type="ECO:0000313" key="3">
    <source>
        <dbReference type="EMBL" id="MBB3936766.1"/>
    </source>
</evidence>
<protein>
    <submittedName>
        <fullName evidence="3">NADH dehydrogenase</fullName>
        <ecNumber evidence="3">1.6.99.3</ecNumber>
    </submittedName>
</protein>
<reference evidence="3 4" key="1">
    <citation type="submission" date="2020-08" db="EMBL/GenBank/DDBJ databases">
        <title>Genomic Encyclopedia of Type Strains, Phase IV (KMG-IV): sequencing the most valuable type-strain genomes for metagenomic binning, comparative biology and taxonomic classification.</title>
        <authorList>
            <person name="Goeker M."/>
        </authorList>
    </citation>
    <scope>NUCLEOTIDE SEQUENCE [LARGE SCALE GENOMIC DNA]</scope>
    <source>
        <strain evidence="3 4">DSM 25024</strain>
    </source>
</reference>
<dbReference type="SUPFAM" id="SSF51735">
    <property type="entry name" value="NAD(P)-binding Rossmann-fold domains"/>
    <property type="match status" value="1"/>
</dbReference>
<proteinExistence type="predicted"/>
<dbReference type="CDD" id="cd05271">
    <property type="entry name" value="NDUFA9_like_SDR_a"/>
    <property type="match status" value="1"/>
</dbReference>
<dbReference type="InterPro" id="IPR001509">
    <property type="entry name" value="Epimerase_deHydtase"/>
</dbReference>
<dbReference type="GO" id="GO:0016491">
    <property type="term" value="F:oxidoreductase activity"/>
    <property type="evidence" value="ECO:0007669"/>
    <property type="project" value="UniProtKB-KW"/>
</dbReference>
<dbReference type="EC" id="1.6.99.3" evidence="3"/>
<comment type="caution">
    <text evidence="3">The sequence shown here is derived from an EMBL/GenBank/DDBJ whole genome shotgun (WGS) entry which is preliminary data.</text>
</comment>
<name>A0A7W6FV47_9HYPH</name>
<dbReference type="GO" id="GO:0044877">
    <property type="term" value="F:protein-containing complex binding"/>
    <property type="evidence" value="ECO:0007669"/>
    <property type="project" value="TreeGrafter"/>
</dbReference>
<dbReference type="Proteomes" id="UP000531216">
    <property type="component" value="Unassembled WGS sequence"/>
</dbReference>
<dbReference type="FunFam" id="3.40.50.720:FF:000702">
    <property type="entry name" value="NADH dehydrogenase (Ubiquinone)"/>
    <property type="match status" value="1"/>
</dbReference>
<dbReference type="InterPro" id="IPR036291">
    <property type="entry name" value="NAD(P)-bd_dom_sf"/>
</dbReference>
<keyword evidence="4" id="KW-1185">Reference proteome</keyword>
<dbReference type="Gene3D" id="3.40.50.720">
    <property type="entry name" value="NAD(P)-binding Rossmann-like Domain"/>
    <property type="match status" value="1"/>
</dbReference>
<organism evidence="3 4">
    <name type="scientific">Aureimonas phyllosphaerae</name>
    <dbReference type="NCBI Taxonomy" id="1166078"/>
    <lineage>
        <taxon>Bacteria</taxon>
        <taxon>Pseudomonadati</taxon>
        <taxon>Pseudomonadota</taxon>
        <taxon>Alphaproteobacteria</taxon>
        <taxon>Hyphomicrobiales</taxon>
        <taxon>Aurantimonadaceae</taxon>
        <taxon>Aureimonas</taxon>
    </lineage>
</organism>
<dbReference type="PANTHER" id="PTHR12126">
    <property type="entry name" value="NADH-UBIQUINONE OXIDOREDUCTASE 39 KDA SUBUNIT-RELATED"/>
    <property type="match status" value="1"/>
</dbReference>
<keyword evidence="3" id="KW-0560">Oxidoreductase</keyword>
<evidence type="ECO:0000256" key="1">
    <source>
        <dbReference type="SAM" id="MobiDB-lite"/>
    </source>
</evidence>
<accession>A0A7W6FV47</accession>
<evidence type="ECO:0000259" key="2">
    <source>
        <dbReference type="Pfam" id="PF01370"/>
    </source>
</evidence>
<dbReference type="AlphaFoldDB" id="A0A7W6FV47"/>
<feature type="region of interest" description="Disordered" evidence="1">
    <location>
        <begin position="314"/>
        <end position="341"/>
    </location>
</feature>
<dbReference type="EMBL" id="JACIDO010000005">
    <property type="protein sequence ID" value="MBB3936766.1"/>
    <property type="molecule type" value="Genomic_DNA"/>
</dbReference>
<gene>
    <name evidence="3" type="ORF">GGR05_002920</name>
</gene>
<sequence length="341" mass="36552">MKVDTRKQITVFGGSGFLGRYVVHALAQRGHRIRVACRRPDLAYHLQIAGRLGQIQAIQANLRHPWSVERALEGSDHAVNLVGILNEGGQQTFAALQAEGAGHVATAAAKAGIGLVQMSAIGADANSPSSYARTKAEGEARVLSAVPDAVILRPSIVFGAEDQFFNRFANMARLSPVLPLLGGGHTQFQPVFVNDVALAVAKAVDGEVSGGRVYELGGPEAMSFRAMMEEMLRVIERRRRFVSIPFGLAASMASWMKALPGAPLTPDQVVQLQIDNVVSDAAKAEGRTFEAFDIAPRTLAAVLPTYLVRFRPQGQFTKPQPHDDRPAEDDSLPGDDGIAKA</sequence>
<dbReference type="InterPro" id="IPR051207">
    <property type="entry name" value="ComplexI_NDUFA9_subunit"/>
</dbReference>
<dbReference type="PANTHER" id="PTHR12126:SF11">
    <property type="entry name" value="NADH DEHYDROGENASE [UBIQUINONE] 1 ALPHA SUBCOMPLEX SUBUNIT 9, MITOCHONDRIAL"/>
    <property type="match status" value="1"/>
</dbReference>
<dbReference type="Pfam" id="PF01370">
    <property type="entry name" value="Epimerase"/>
    <property type="match status" value="1"/>
</dbReference>
<dbReference type="RefSeq" id="WP_090961939.1">
    <property type="nucleotide sequence ID" value="NZ_FOOA01000005.1"/>
</dbReference>